<dbReference type="Gene3D" id="1.20.1440.30">
    <property type="entry name" value="Biosynthetic Protein domain"/>
    <property type="match status" value="1"/>
</dbReference>
<dbReference type="CDD" id="cd14728">
    <property type="entry name" value="Ere-like"/>
    <property type="match status" value="1"/>
</dbReference>
<dbReference type="GO" id="GO:0046677">
    <property type="term" value="P:response to antibiotic"/>
    <property type="evidence" value="ECO:0007669"/>
    <property type="project" value="InterPro"/>
</dbReference>
<dbReference type="GO" id="GO:0008168">
    <property type="term" value="F:methyltransferase activity"/>
    <property type="evidence" value="ECO:0007669"/>
    <property type="project" value="UniProtKB-KW"/>
</dbReference>
<keyword evidence="1" id="KW-0808">Transferase</keyword>
<dbReference type="SUPFAM" id="SSF159501">
    <property type="entry name" value="EreA/ChaN-like"/>
    <property type="match status" value="1"/>
</dbReference>
<dbReference type="Proteomes" id="UP000198644">
    <property type="component" value="Unassembled WGS sequence"/>
</dbReference>
<organism evidence="1 2">
    <name type="scientific">Marinobacter daqiaonensis</name>
    <dbReference type="NCBI Taxonomy" id="650891"/>
    <lineage>
        <taxon>Bacteria</taxon>
        <taxon>Pseudomonadati</taxon>
        <taxon>Pseudomonadota</taxon>
        <taxon>Gammaproteobacteria</taxon>
        <taxon>Pseudomonadales</taxon>
        <taxon>Marinobacteraceae</taxon>
        <taxon>Marinobacter</taxon>
    </lineage>
</organism>
<evidence type="ECO:0000313" key="2">
    <source>
        <dbReference type="Proteomes" id="UP000198644"/>
    </source>
</evidence>
<keyword evidence="1" id="KW-0489">Methyltransferase</keyword>
<dbReference type="PIRSF" id="PIRSF036794">
    <property type="entry name" value="UCP_erythr_ester"/>
    <property type="match status" value="1"/>
</dbReference>
<proteinExistence type="predicted"/>
<dbReference type="InterPro" id="IPR007815">
    <property type="entry name" value="Emycin_Estase"/>
</dbReference>
<dbReference type="PANTHER" id="PTHR31299">
    <property type="entry name" value="ESTERASE, PUTATIVE (AFU_ORTHOLOGUE AFUA_1G05850)-RELATED"/>
    <property type="match status" value="1"/>
</dbReference>
<dbReference type="Gene3D" id="3.40.1660.10">
    <property type="entry name" value="EreA-like (biosynthetic domain)"/>
    <property type="match status" value="1"/>
</dbReference>
<dbReference type="PANTHER" id="PTHR31299:SF0">
    <property type="entry name" value="ESTERASE, PUTATIVE (AFU_ORTHOLOGUE AFUA_1G05850)-RELATED"/>
    <property type="match status" value="1"/>
</dbReference>
<dbReference type="InterPro" id="IPR052036">
    <property type="entry name" value="Hydrolase/PRTase-associated"/>
</dbReference>
<dbReference type="InterPro" id="IPR014622">
    <property type="entry name" value="UCP036794_erythomycin"/>
</dbReference>
<dbReference type="Gene3D" id="3.30.1870.10">
    <property type="entry name" value="EreA-like, domain 2"/>
    <property type="match status" value="1"/>
</dbReference>
<dbReference type="EMBL" id="FOYW01000001">
    <property type="protein sequence ID" value="SFR53965.1"/>
    <property type="molecule type" value="Genomic_DNA"/>
</dbReference>
<dbReference type="AlphaFoldDB" id="A0A1I6HHK2"/>
<accession>A0A1I6HHK2</accession>
<reference evidence="2" key="1">
    <citation type="submission" date="2016-10" db="EMBL/GenBank/DDBJ databases">
        <authorList>
            <person name="Varghese N."/>
            <person name="Submissions S."/>
        </authorList>
    </citation>
    <scope>NUCLEOTIDE SEQUENCE [LARGE SCALE GENOMIC DNA]</scope>
    <source>
        <strain evidence="2">CGMCC 1.9167</strain>
    </source>
</reference>
<dbReference type="STRING" id="650891.SAMN05216203_1251"/>
<protein>
    <submittedName>
        <fullName evidence="1">Protein-L-isoaspartate(D-aspartate) O-methyltransferase</fullName>
    </submittedName>
</protein>
<dbReference type="GO" id="GO:0032259">
    <property type="term" value="P:methylation"/>
    <property type="evidence" value="ECO:0007669"/>
    <property type="project" value="UniProtKB-KW"/>
</dbReference>
<dbReference type="Pfam" id="PF05139">
    <property type="entry name" value="Erythro_esteras"/>
    <property type="match status" value="1"/>
</dbReference>
<sequence length="461" mass="52433">MTPLVSEGSHCTKCTRSLLSRRQPDGGNMDTDTISDHIAAVSIPFESATSLPLEGILERIGDARVVLIGEASHGTSEFYVARERITRALIEQKGFSFVSAEADWPDASRVDHYVRHAEYPPGEWTAFARFPTWMWRNQETLDFVEWLRRHNAELDFDDRVAFHGLDLYSLFSSINEVLSYLDQVDPETAAIARQRYECLAPYRHEPVEYARAALSPRFQDCEPDVLRMLSELYERRAKLEAKDGTRFFNAMQNARLIANAEEYYRTMLFGTHSGWNLRDTHMFETLESLLEHYGENSRGVVWAHNSHIGNSAATDMSRRGEFNIGQLCREKFGSKMYSIGFGTDNGTVAAADDWGDPVDIKQVRPSREDSYEYLCHRSGVPNFTLPLRGGDPSLVKALEKPRLERAIGVIYRPLTERQSHYFGASLPRQFDEYIWFDTSQAVSPLGTQPVDGVPDTYPFGV</sequence>
<keyword evidence="2" id="KW-1185">Reference proteome</keyword>
<gene>
    <name evidence="1" type="ORF">SAMN05216203_1251</name>
</gene>
<name>A0A1I6HHK2_9GAMM</name>
<evidence type="ECO:0000313" key="1">
    <source>
        <dbReference type="EMBL" id="SFR53965.1"/>
    </source>
</evidence>